<comment type="function">
    <text evidence="4">Component of the gamma-tubulin ring complex (gTuRC) which mediates microtubule nucleation.</text>
</comment>
<dbReference type="InterPro" id="IPR007259">
    <property type="entry name" value="GCP"/>
</dbReference>
<comment type="similarity">
    <text evidence="4">Belongs to the TUBGCP family.</text>
</comment>
<evidence type="ECO:0000256" key="2">
    <source>
        <dbReference type="ARBA" id="ARBA00022701"/>
    </source>
</evidence>
<evidence type="ECO:0000259" key="6">
    <source>
        <dbReference type="Pfam" id="PF17681"/>
    </source>
</evidence>
<sequence length="484" mass="54860">MSETEGGGWIFIETAGQHLRTQIEALASVCGLYDVSLSYCGSPWECLITEATVRFHGFYRGSDLLTYLYSQLKVADPAHIAMLKFLFLKACEPYCVFIRSWIFKAELNDPHKEFIMDCASESTSFSWNKPGISPLKKVREQEVGLLPCFLDGFLVPILRAGQQLQVITKLLELCNPACGHRTFADLLPCWTYYSSTSLVDPSPITFSKLHMEVMIQKRKDYYRRLQEKLGDPSKKFELFLGQVADPAHSAMLKFLFLKACEPYCEFIRSWIFKAELNDPHKEFIMDCASESTSFSWNKPGISPLKKVREQEVGLLPCFLDGFLVPILRAGQQLQVITKLLELCNPACGHRTFADLLPCWTYYSSTSLLDPSPITFNKLHIEVMMQKRKDYYRRLQKKLGDPSKKFELFLGQVPGAISLPISCRDALIPSTVAMDLTRDQNGSDSDDQKTEDRWFSEIDVSCSSECSSTRDSSEASDVGLLDSQT</sequence>
<evidence type="ECO:0000313" key="7">
    <source>
        <dbReference type="EMBL" id="KAF3551393.1"/>
    </source>
</evidence>
<accession>A0ABQ7CHZ3</accession>
<evidence type="ECO:0000256" key="5">
    <source>
        <dbReference type="SAM" id="MobiDB-lite"/>
    </source>
</evidence>
<evidence type="ECO:0000256" key="4">
    <source>
        <dbReference type="RuleBase" id="RU363050"/>
    </source>
</evidence>
<dbReference type="PANTHER" id="PTHR19302:SF70">
    <property type="entry name" value="GAMMA-TUBULIN COMPLEX COMPONENT 6"/>
    <property type="match status" value="1"/>
</dbReference>
<dbReference type="Pfam" id="PF17681">
    <property type="entry name" value="GCP_N_terminal"/>
    <property type="match status" value="2"/>
</dbReference>
<feature type="domain" description="Gamma tubulin complex component protein N-terminal" evidence="6">
    <location>
        <begin position="60"/>
        <end position="181"/>
    </location>
</feature>
<keyword evidence="2 4" id="KW-0493">Microtubule</keyword>
<evidence type="ECO:0000256" key="3">
    <source>
        <dbReference type="ARBA" id="ARBA00023212"/>
    </source>
</evidence>
<comment type="caution">
    <text evidence="7">The sequence shown here is derived from an EMBL/GenBank/DDBJ whole genome shotgun (WGS) entry which is preliminary data.</text>
</comment>
<reference evidence="7 8" key="1">
    <citation type="journal article" date="2020" name="BMC Genomics">
        <title>Intraspecific diversification of the crop wild relative Brassica cretica Lam. using demographic model selection.</title>
        <authorList>
            <person name="Kioukis A."/>
            <person name="Michalopoulou V.A."/>
            <person name="Briers L."/>
            <person name="Pirintsos S."/>
            <person name="Studholme D.J."/>
            <person name="Pavlidis P."/>
            <person name="Sarris P.F."/>
        </authorList>
    </citation>
    <scope>NUCLEOTIDE SEQUENCE [LARGE SCALE GENOMIC DNA]</scope>
    <source>
        <strain evidence="8">cv. PFS-1207/04</strain>
    </source>
</reference>
<gene>
    <name evidence="7" type="ORF">DY000_02008523</name>
</gene>
<dbReference type="Proteomes" id="UP000266723">
    <property type="component" value="Unassembled WGS sequence"/>
</dbReference>
<dbReference type="PANTHER" id="PTHR19302">
    <property type="entry name" value="GAMMA TUBULIN COMPLEX PROTEIN"/>
    <property type="match status" value="1"/>
</dbReference>
<organism evidence="7 8">
    <name type="scientific">Brassica cretica</name>
    <name type="common">Mustard</name>
    <dbReference type="NCBI Taxonomy" id="69181"/>
    <lineage>
        <taxon>Eukaryota</taxon>
        <taxon>Viridiplantae</taxon>
        <taxon>Streptophyta</taxon>
        <taxon>Embryophyta</taxon>
        <taxon>Tracheophyta</taxon>
        <taxon>Spermatophyta</taxon>
        <taxon>Magnoliopsida</taxon>
        <taxon>eudicotyledons</taxon>
        <taxon>Gunneridae</taxon>
        <taxon>Pentapetalae</taxon>
        <taxon>rosids</taxon>
        <taxon>malvids</taxon>
        <taxon>Brassicales</taxon>
        <taxon>Brassicaceae</taxon>
        <taxon>Brassiceae</taxon>
        <taxon>Brassica</taxon>
    </lineage>
</organism>
<feature type="domain" description="Gamma tubulin complex component protein N-terminal" evidence="6">
    <location>
        <begin position="244"/>
        <end position="349"/>
    </location>
</feature>
<keyword evidence="1 4" id="KW-0963">Cytoplasm</keyword>
<comment type="subcellular location">
    <subcellularLocation>
        <location evidence="4">Cytoplasm</location>
        <location evidence="4">Cytoskeleton</location>
        <location evidence="4">Microtubule organizing center</location>
    </subcellularLocation>
</comment>
<proteinExistence type="inferred from homology"/>
<protein>
    <recommendedName>
        <fullName evidence="4">Gamma-tubulin complex component</fullName>
    </recommendedName>
</protein>
<name>A0ABQ7CHZ3_BRACR</name>
<dbReference type="InterPro" id="IPR041470">
    <property type="entry name" value="GCP_N"/>
</dbReference>
<keyword evidence="8" id="KW-1185">Reference proteome</keyword>
<dbReference type="EMBL" id="QGKV02000832">
    <property type="protein sequence ID" value="KAF3551393.1"/>
    <property type="molecule type" value="Genomic_DNA"/>
</dbReference>
<feature type="region of interest" description="Disordered" evidence="5">
    <location>
        <begin position="463"/>
        <end position="484"/>
    </location>
</feature>
<evidence type="ECO:0000256" key="1">
    <source>
        <dbReference type="ARBA" id="ARBA00022490"/>
    </source>
</evidence>
<keyword evidence="3 4" id="KW-0206">Cytoskeleton</keyword>
<evidence type="ECO:0000313" key="8">
    <source>
        <dbReference type="Proteomes" id="UP000266723"/>
    </source>
</evidence>